<dbReference type="RefSeq" id="WP_167017025.1">
    <property type="nucleotide sequence ID" value="NZ_VWXF01000009.1"/>
</dbReference>
<feature type="transmembrane region" description="Helical" evidence="1">
    <location>
        <begin position="194"/>
        <end position="214"/>
    </location>
</feature>
<dbReference type="EMBL" id="VWXF01000009">
    <property type="protein sequence ID" value="NIF23634.1"/>
    <property type="molecule type" value="Genomic_DNA"/>
</dbReference>
<feature type="transmembrane region" description="Helical" evidence="1">
    <location>
        <begin position="226"/>
        <end position="247"/>
    </location>
</feature>
<proteinExistence type="predicted"/>
<accession>A0ABX0RJ17</accession>
<sequence>MTIQQSHSVWLNKVPEITLVFWLIKMMSTTIGETAADFLNMDLRFGLTITSIVTGALLMLSLFYQMRATCYQPVRYWTTVVFISVFGTLITDNLTDVWNVPLVISSLIFSLLLLAVFILWYRREGTLSIHHIDSRRRELFYWLAILATFALGTAVGDWLAENVNLGYYGAAVFFGTWIVIIAGAHFIFKANPVFCFWAAYILTRPFGAACGDLLSQPVDNGGIGLGANLTSLIFGFAIVLMIVGLVVSGRRKRAA</sequence>
<keyword evidence="1" id="KW-1133">Transmembrane helix</keyword>
<organism evidence="2 3">
    <name type="scientific">Candidatus Pantoea multigeneris</name>
    <dbReference type="NCBI Taxonomy" id="2608357"/>
    <lineage>
        <taxon>Bacteria</taxon>
        <taxon>Pseudomonadati</taxon>
        <taxon>Pseudomonadota</taxon>
        <taxon>Gammaproteobacteria</taxon>
        <taxon>Enterobacterales</taxon>
        <taxon>Erwiniaceae</taxon>
        <taxon>Pantoea</taxon>
    </lineage>
</organism>
<feature type="transmembrane region" description="Helical" evidence="1">
    <location>
        <begin position="100"/>
        <end position="120"/>
    </location>
</feature>
<keyword evidence="1" id="KW-0812">Transmembrane</keyword>
<feature type="transmembrane region" description="Helical" evidence="1">
    <location>
        <begin position="45"/>
        <end position="64"/>
    </location>
</feature>
<evidence type="ECO:0000256" key="1">
    <source>
        <dbReference type="SAM" id="Phobius"/>
    </source>
</evidence>
<evidence type="ECO:0000313" key="2">
    <source>
        <dbReference type="EMBL" id="NIF23634.1"/>
    </source>
</evidence>
<feature type="transmembrane region" description="Helical" evidence="1">
    <location>
        <begin position="140"/>
        <end position="159"/>
    </location>
</feature>
<dbReference type="Proteomes" id="UP001515683">
    <property type="component" value="Unassembled WGS sequence"/>
</dbReference>
<keyword evidence="3" id="KW-1185">Reference proteome</keyword>
<evidence type="ECO:0008006" key="4">
    <source>
        <dbReference type="Google" id="ProtNLM"/>
    </source>
</evidence>
<reference evidence="2 3" key="1">
    <citation type="journal article" date="2019" name="bioRxiv">
        <title>Bacteria contribute to plant secondary compound degradation in a generalist herbivore system.</title>
        <authorList>
            <person name="Francoeur C.B."/>
            <person name="Khadempour L."/>
            <person name="Moreira-Soto R.D."/>
            <person name="Gotting K."/>
            <person name="Book A.J."/>
            <person name="Pinto-Tomas A.A."/>
            <person name="Keefover-Ring K."/>
            <person name="Currie C.R."/>
        </authorList>
    </citation>
    <scope>NUCLEOTIDE SEQUENCE [LARGE SCALE GENOMIC DNA]</scope>
    <source>
        <strain evidence="2">Acro-835</strain>
    </source>
</reference>
<name>A0ABX0RJ17_9GAMM</name>
<protein>
    <recommendedName>
        <fullName evidence="4">Membrane-anchored protein</fullName>
    </recommendedName>
</protein>
<comment type="caution">
    <text evidence="2">The sequence shown here is derived from an EMBL/GenBank/DDBJ whole genome shotgun (WGS) entry which is preliminary data.</text>
</comment>
<keyword evidence="1" id="KW-0472">Membrane</keyword>
<gene>
    <name evidence="2" type="ORF">F3J40_18820</name>
</gene>
<dbReference type="Pfam" id="PF03988">
    <property type="entry name" value="DUF347"/>
    <property type="match status" value="4"/>
</dbReference>
<evidence type="ECO:0000313" key="3">
    <source>
        <dbReference type="Proteomes" id="UP001515683"/>
    </source>
</evidence>
<feature type="transmembrane region" description="Helical" evidence="1">
    <location>
        <begin position="165"/>
        <end position="187"/>
    </location>
</feature>
<feature type="transmembrane region" description="Helical" evidence="1">
    <location>
        <begin position="76"/>
        <end position="94"/>
    </location>
</feature>
<dbReference type="InterPro" id="IPR007136">
    <property type="entry name" value="DUF347"/>
</dbReference>